<protein>
    <recommendedName>
        <fullName evidence="3">Abi-like protein</fullName>
    </recommendedName>
</protein>
<reference evidence="1 2" key="1">
    <citation type="submission" date="2023-09" db="EMBL/GenBank/DDBJ databases">
        <title>Microbacterium fusihabitans sp. nov., Microbacterium phycihabitans sp. nov., and Microbacterium cervinum sp. nov., isolated from dried seaweeds of beach.</title>
        <authorList>
            <person name="Lee S.D."/>
        </authorList>
    </citation>
    <scope>NUCLEOTIDE SEQUENCE [LARGE SCALE GENOMIC DNA]</scope>
    <source>
        <strain evidence="1 2">KSW2-21</strain>
    </source>
</reference>
<evidence type="ECO:0000313" key="1">
    <source>
        <dbReference type="EMBL" id="MDU0325834.1"/>
    </source>
</evidence>
<accession>A0ABU3RSM3</accession>
<name>A0ABU3RSM3_9MICO</name>
<evidence type="ECO:0000313" key="2">
    <source>
        <dbReference type="Proteomes" id="UP001256673"/>
    </source>
</evidence>
<comment type="caution">
    <text evidence="1">The sequence shown here is derived from an EMBL/GenBank/DDBJ whole genome shotgun (WGS) entry which is preliminary data.</text>
</comment>
<gene>
    <name evidence="1" type="ORF">RWH43_03580</name>
</gene>
<sequence>MQRYDDACRHDQDVDGVDLYRWANSVALAVFEDLGHVEVAMRSAMARELADRYGLEWYDDRSLLDEDGTELVEEAKGRIRLSKLPDDPSLRHGKLVASLMFGFWVKLLGRGQFAERNGIRERRIYDTTIWKAAVRRAFPGVGDVERQRVENVARRVQVLRNRIAHHEHIIWGIPLVGERHHSDEPVRLDLETAHASVIEIARYLDDGLASWLTENSRAGELLDACPIYAGELLLRED</sequence>
<dbReference type="Proteomes" id="UP001256673">
    <property type="component" value="Unassembled WGS sequence"/>
</dbReference>
<dbReference type="RefSeq" id="WP_316000682.1">
    <property type="nucleotide sequence ID" value="NZ_JAWDIU010000001.1"/>
</dbReference>
<proteinExistence type="predicted"/>
<keyword evidence="2" id="KW-1185">Reference proteome</keyword>
<dbReference type="EMBL" id="JAWDIU010000001">
    <property type="protein sequence ID" value="MDU0325834.1"/>
    <property type="molecule type" value="Genomic_DNA"/>
</dbReference>
<organism evidence="1 2">
    <name type="scientific">Microbacterium algihabitans</name>
    <dbReference type="NCBI Taxonomy" id="3075992"/>
    <lineage>
        <taxon>Bacteria</taxon>
        <taxon>Bacillati</taxon>
        <taxon>Actinomycetota</taxon>
        <taxon>Actinomycetes</taxon>
        <taxon>Micrococcales</taxon>
        <taxon>Microbacteriaceae</taxon>
        <taxon>Microbacterium</taxon>
    </lineage>
</organism>
<evidence type="ECO:0008006" key="3">
    <source>
        <dbReference type="Google" id="ProtNLM"/>
    </source>
</evidence>